<comment type="caution">
    <text evidence="2">The sequence shown here is derived from an EMBL/GenBank/DDBJ whole genome shotgun (WGS) entry which is preliminary data.</text>
</comment>
<proteinExistence type="predicted"/>
<protein>
    <recommendedName>
        <fullName evidence="4">Transmembrane protein</fullName>
    </recommendedName>
</protein>
<evidence type="ECO:0000313" key="2">
    <source>
        <dbReference type="EMBL" id="KRX00970.1"/>
    </source>
</evidence>
<evidence type="ECO:0000313" key="3">
    <source>
        <dbReference type="Proteomes" id="UP000054937"/>
    </source>
</evidence>
<keyword evidence="1" id="KW-1133">Transmembrane helix</keyword>
<accession>A0A0V0QFL5</accession>
<keyword evidence="1" id="KW-0812">Transmembrane</keyword>
<dbReference type="Proteomes" id="UP000054937">
    <property type="component" value="Unassembled WGS sequence"/>
</dbReference>
<keyword evidence="1" id="KW-0472">Membrane</keyword>
<gene>
    <name evidence="2" type="ORF">PPERSA_09576</name>
</gene>
<reference evidence="2 3" key="1">
    <citation type="journal article" date="2015" name="Sci. Rep.">
        <title>Genome of the facultative scuticociliatosis pathogen Pseudocohnilembus persalinus provides insight into its virulence through horizontal gene transfer.</title>
        <authorList>
            <person name="Xiong J."/>
            <person name="Wang G."/>
            <person name="Cheng J."/>
            <person name="Tian M."/>
            <person name="Pan X."/>
            <person name="Warren A."/>
            <person name="Jiang C."/>
            <person name="Yuan D."/>
            <person name="Miao W."/>
        </authorList>
    </citation>
    <scope>NUCLEOTIDE SEQUENCE [LARGE SCALE GENOMIC DNA]</scope>
    <source>
        <strain evidence="2">36N120E</strain>
    </source>
</reference>
<dbReference type="EMBL" id="LDAU01000180">
    <property type="protein sequence ID" value="KRX00970.1"/>
    <property type="molecule type" value="Genomic_DNA"/>
</dbReference>
<dbReference type="InParanoid" id="A0A0V0QFL5"/>
<keyword evidence="3" id="KW-1185">Reference proteome</keyword>
<feature type="transmembrane region" description="Helical" evidence="1">
    <location>
        <begin position="183"/>
        <end position="200"/>
    </location>
</feature>
<name>A0A0V0QFL5_PSEPJ</name>
<evidence type="ECO:0008006" key="4">
    <source>
        <dbReference type="Google" id="ProtNLM"/>
    </source>
</evidence>
<dbReference type="AlphaFoldDB" id="A0A0V0QFL5"/>
<sequence length="210" mass="25317">MEKAQNLIQIYFEIDQNNQSPFNGKKIEGFNLNDLESMTKEQLDQFQKQLEYEQLVPFGECLYEANAQIFNKQKAQKKVCHNIYLCEKKNKYKQNYVINYLLKQISECNQCENYSDIQISYGIELDQINEFEKQLINQQNDVLGEKFMNYDAHMEKKQKKVFDENQQFKNEEEYKNFIQKGQIYIFLFWIFILGLGLLFINRKSEKEKIN</sequence>
<organism evidence="2 3">
    <name type="scientific">Pseudocohnilembus persalinus</name>
    <name type="common">Ciliate</name>
    <dbReference type="NCBI Taxonomy" id="266149"/>
    <lineage>
        <taxon>Eukaryota</taxon>
        <taxon>Sar</taxon>
        <taxon>Alveolata</taxon>
        <taxon>Ciliophora</taxon>
        <taxon>Intramacronucleata</taxon>
        <taxon>Oligohymenophorea</taxon>
        <taxon>Scuticociliatia</taxon>
        <taxon>Philasterida</taxon>
        <taxon>Pseudocohnilembidae</taxon>
        <taxon>Pseudocohnilembus</taxon>
    </lineage>
</organism>
<evidence type="ECO:0000256" key="1">
    <source>
        <dbReference type="SAM" id="Phobius"/>
    </source>
</evidence>